<dbReference type="Proteomes" id="UP000197065">
    <property type="component" value="Unassembled WGS sequence"/>
</dbReference>
<keyword evidence="1" id="KW-0813">Transport</keyword>
<reference evidence="9 10" key="1">
    <citation type="submission" date="2017-06" db="EMBL/GenBank/DDBJ databases">
        <authorList>
            <person name="Kim H.J."/>
            <person name="Triplett B.A."/>
        </authorList>
    </citation>
    <scope>NUCLEOTIDE SEQUENCE [LARGE SCALE GENOMIC DNA]</scope>
    <source>
        <strain evidence="9 10">B29T1</strain>
    </source>
</reference>
<accession>A0A212RT23</accession>
<feature type="signal peptide" evidence="7">
    <location>
        <begin position="1"/>
        <end position="21"/>
    </location>
</feature>
<organism evidence="9 10">
    <name type="scientific">Arboricoccus pini</name>
    <dbReference type="NCBI Taxonomy" id="1963835"/>
    <lineage>
        <taxon>Bacteria</taxon>
        <taxon>Pseudomonadati</taxon>
        <taxon>Pseudomonadota</taxon>
        <taxon>Alphaproteobacteria</taxon>
        <taxon>Geminicoccales</taxon>
        <taxon>Geminicoccaceae</taxon>
        <taxon>Arboricoccus</taxon>
    </lineage>
</organism>
<gene>
    <name evidence="9" type="ORF">SAMN07250955_11422</name>
</gene>
<evidence type="ECO:0000256" key="6">
    <source>
        <dbReference type="PROSITE-ProRule" id="PRU00433"/>
    </source>
</evidence>
<evidence type="ECO:0000256" key="3">
    <source>
        <dbReference type="ARBA" id="ARBA00022723"/>
    </source>
</evidence>
<protein>
    <submittedName>
        <fullName evidence="9">Cytochrome c</fullName>
    </submittedName>
</protein>
<dbReference type="Gene3D" id="1.10.760.10">
    <property type="entry name" value="Cytochrome c-like domain"/>
    <property type="match status" value="1"/>
</dbReference>
<keyword evidence="7" id="KW-0732">Signal</keyword>
<dbReference type="GO" id="GO:0046872">
    <property type="term" value="F:metal ion binding"/>
    <property type="evidence" value="ECO:0007669"/>
    <property type="project" value="UniProtKB-KW"/>
</dbReference>
<dbReference type="PANTHER" id="PTHR11961">
    <property type="entry name" value="CYTOCHROME C"/>
    <property type="match status" value="1"/>
</dbReference>
<evidence type="ECO:0000259" key="8">
    <source>
        <dbReference type="PROSITE" id="PS51007"/>
    </source>
</evidence>
<keyword evidence="2 6" id="KW-0349">Heme</keyword>
<evidence type="ECO:0000313" key="10">
    <source>
        <dbReference type="Proteomes" id="UP000197065"/>
    </source>
</evidence>
<evidence type="ECO:0000256" key="4">
    <source>
        <dbReference type="ARBA" id="ARBA00022982"/>
    </source>
</evidence>
<dbReference type="EMBL" id="FYEH01000014">
    <property type="protein sequence ID" value="SNB75850.1"/>
    <property type="molecule type" value="Genomic_DNA"/>
</dbReference>
<dbReference type="PROSITE" id="PS51007">
    <property type="entry name" value="CYTC"/>
    <property type="match status" value="1"/>
</dbReference>
<dbReference type="PRINTS" id="PR00604">
    <property type="entry name" value="CYTCHRMECIAB"/>
</dbReference>
<keyword evidence="3 6" id="KW-0479">Metal-binding</keyword>
<sequence>MIRSIFLAASLTVGLVGIAHADGDPAKGEKVFARCKACHNADSDQNKIGPHLSGVVGRKAGSVADFDYSDAMKNSGLTWDEATLTKYLKDPKGVVPNNKMAFTGLKKDDEIANVIAYLKTKS</sequence>
<feature type="domain" description="Cytochrome c" evidence="8">
    <location>
        <begin position="23"/>
        <end position="122"/>
    </location>
</feature>
<keyword evidence="5 6" id="KW-0408">Iron</keyword>
<dbReference type="GO" id="GO:0009055">
    <property type="term" value="F:electron transfer activity"/>
    <property type="evidence" value="ECO:0007669"/>
    <property type="project" value="InterPro"/>
</dbReference>
<dbReference type="GO" id="GO:0020037">
    <property type="term" value="F:heme binding"/>
    <property type="evidence" value="ECO:0007669"/>
    <property type="project" value="InterPro"/>
</dbReference>
<evidence type="ECO:0000256" key="7">
    <source>
        <dbReference type="SAM" id="SignalP"/>
    </source>
</evidence>
<dbReference type="OrthoDB" id="9805828at2"/>
<dbReference type="InterPro" id="IPR036909">
    <property type="entry name" value="Cyt_c-like_dom_sf"/>
</dbReference>
<dbReference type="RefSeq" id="WP_088562534.1">
    <property type="nucleotide sequence ID" value="NZ_FYEH01000014.1"/>
</dbReference>
<dbReference type="InterPro" id="IPR009056">
    <property type="entry name" value="Cyt_c-like_dom"/>
</dbReference>
<name>A0A212RT23_9PROT</name>
<keyword evidence="4" id="KW-0249">Electron transport</keyword>
<feature type="chain" id="PRO_5012713468" evidence="7">
    <location>
        <begin position="22"/>
        <end position="122"/>
    </location>
</feature>
<evidence type="ECO:0000313" key="9">
    <source>
        <dbReference type="EMBL" id="SNB75850.1"/>
    </source>
</evidence>
<evidence type="ECO:0000256" key="5">
    <source>
        <dbReference type="ARBA" id="ARBA00023004"/>
    </source>
</evidence>
<evidence type="ECO:0000256" key="1">
    <source>
        <dbReference type="ARBA" id="ARBA00022448"/>
    </source>
</evidence>
<dbReference type="InterPro" id="IPR002327">
    <property type="entry name" value="Cyt_c_1A/1B"/>
</dbReference>
<dbReference type="Pfam" id="PF00034">
    <property type="entry name" value="Cytochrom_C"/>
    <property type="match status" value="1"/>
</dbReference>
<dbReference type="AlphaFoldDB" id="A0A212RT23"/>
<evidence type="ECO:0000256" key="2">
    <source>
        <dbReference type="ARBA" id="ARBA00022617"/>
    </source>
</evidence>
<proteinExistence type="predicted"/>
<keyword evidence="10" id="KW-1185">Reference proteome</keyword>
<dbReference type="SUPFAM" id="SSF46626">
    <property type="entry name" value="Cytochrome c"/>
    <property type="match status" value="1"/>
</dbReference>